<reference evidence="3" key="1">
    <citation type="journal article" date="2014" name="Int. J. Syst. Evol. Microbiol.">
        <title>Complete genome sequence of Corynebacterium casei LMG S-19264T (=DSM 44701T), isolated from a smear-ripened cheese.</title>
        <authorList>
            <consortium name="US DOE Joint Genome Institute (JGI-PGF)"/>
            <person name="Walter F."/>
            <person name="Albersmeier A."/>
            <person name="Kalinowski J."/>
            <person name="Ruckert C."/>
        </authorList>
    </citation>
    <scope>NUCLEOTIDE SEQUENCE</scope>
    <source>
        <strain evidence="3">CGMCC 4.7278</strain>
    </source>
</reference>
<feature type="chain" id="PRO_5037480126" description="Secreted protein" evidence="2">
    <location>
        <begin position="30"/>
        <end position="167"/>
    </location>
</feature>
<gene>
    <name evidence="3" type="ORF">GCM10011591_25640</name>
</gene>
<proteinExistence type="predicted"/>
<protein>
    <recommendedName>
        <fullName evidence="5">Secreted protein</fullName>
    </recommendedName>
</protein>
<feature type="signal peptide" evidence="2">
    <location>
        <begin position="1"/>
        <end position="29"/>
    </location>
</feature>
<sequence length="167" mass="16933">MSTFSTRVFRTIVAAATIPLLLCPALASADTGSADTGSAGIDILGDLLDVGSGVLSGSGGDGSSDGPTQPCNRSRKSGGAGVTTTTHSLGRSGPLSFVLTYETFSIPDRIQVFYQGAQVHDTGYVGDQINQGTGSATVRLPAGSATTVSVKVTGPSNTQWEYTVNCP</sequence>
<evidence type="ECO:0008006" key="5">
    <source>
        <dbReference type="Google" id="ProtNLM"/>
    </source>
</evidence>
<reference evidence="3" key="2">
    <citation type="submission" date="2020-09" db="EMBL/GenBank/DDBJ databases">
        <authorList>
            <person name="Sun Q."/>
            <person name="Zhou Y."/>
        </authorList>
    </citation>
    <scope>NUCLEOTIDE SEQUENCE</scope>
    <source>
        <strain evidence="3">CGMCC 4.7278</strain>
    </source>
</reference>
<evidence type="ECO:0000313" key="3">
    <source>
        <dbReference type="EMBL" id="GGK52765.1"/>
    </source>
</evidence>
<name>A0A917QJ53_9NOCA</name>
<organism evidence="3 4">
    <name type="scientific">Nocardia camponoti</name>
    <dbReference type="NCBI Taxonomy" id="1616106"/>
    <lineage>
        <taxon>Bacteria</taxon>
        <taxon>Bacillati</taxon>
        <taxon>Actinomycetota</taxon>
        <taxon>Actinomycetes</taxon>
        <taxon>Mycobacteriales</taxon>
        <taxon>Nocardiaceae</taxon>
        <taxon>Nocardia</taxon>
    </lineage>
</organism>
<evidence type="ECO:0000313" key="4">
    <source>
        <dbReference type="Proteomes" id="UP000612956"/>
    </source>
</evidence>
<dbReference type="EMBL" id="BMMW01000002">
    <property type="protein sequence ID" value="GGK52765.1"/>
    <property type="molecule type" value="Genomic_DNA"/>
</dbReference>
<dbReference type="RefSeq" id="WP_229683919.1">
    <property type="nucleotide sequence ID" value="NZ_BMMW01000002.1"/>
</dbReference>
<evidence type="ECO:0000256" key="2">
    <source>
        <dbReference type="SAM" id="SignalP"/>
    </source>
</evidence>
<feature type="region of interest" description="Disordered" evidence="1">
    <location>
        <begin position="56"/>
        <end position="87"/>
    </location>
</feature>
<keyword evidence="2" id="KW-0732">Signal</keyword>
<evidence type="ECO:0000256" key="1">
    <source>
        <dbReference type="SAM" id="MobiDB-lite"/>
    </source>
</evidence>
<keyword evidence="4" id="KW-1185">Reference proteome</keyword>
<comment type="caution">
    <text evidence="3">The sequence shown here is derived from an EMBL/GenBank/DDBJ whole genome shotgun (WGS) entry which is preliminary data.</text>
</comment>
<dbReference type="Proteomes" id="UP000612956">
    <property type="component" value="Unassembled WGS sequence"/>
</dbReference>
<accession>A0A917QJ53</accession>
<dbReference type="AlphaFoldDB" id="A0A917QJ53"/>